<dbReference type="SUPFAM" id="SSF53756">
    <property type="entry name" value="UDP-Glycosyltransferase/glycogen phosphorylase"/>
    <property type="match status" value="1"/>
</dbReference>
<dbReference type="InterPro" id="IPR009367">
    <property type="entry name" value="Elm1-like"/>
</dbReference>
<dbReference type="Pfam" id="PF06258">
    <property type="entry name" value="Mito_fiss_Elm1"/>
    <property type="match status" value="1"/>
</dbReference>
<organism evidence="1 2">
    <name type="scientific">Mangrovimicrobium sediminis</name>
    <dbReference type="NCBI Taxonomy" id="2562682"/>
    <lineage>
        <taxon>Bacteria</taxon>
        <taxon>Pseudomonadati</taxon>
        <taxon>Pseudomonadota</taxon>
        <taxon>Gammaproteobacteria</taxon>
        <taxon>Cellvibrionales</taxon>
        <taxon>Halieaceae</taxon>
        <taxon>Mangrovimicrobium</taxon>
    </lineage>
</organism>
<reference evidence="1 2" key="1">
    <citation type="submission" date="2019-04" db="EMBL/GenBank/DDBJ databases">
        <title>Taxonomy of novel Haliea sp. from mangrove soil of West Coast of India.</title>
        <authorList>
            <person name="Verma A."/>
            <person name="Kumar P."/>
            <person name="Krishnamurthi S."/>
        </authorList>
    </citation>
    <scope>NUCLEOTIDE SEQUENCE [LARGE SCALE GENOMIC DNA]</scope>
    <source>
        <strain evidence="1 2">SAOS-164</strain>
    </source>
</reference>
<sequence length="428" mass="46867">MGGVPAHGVAADDRAEFLLVIGVNENRRFHGHFPTGQLCGSVAQPPAHLNCGYYHKQGVYVQGNTARVWCLLGRKAGDNTQVLALARALGWGYEEKHILAQPWELFVHLGSGATLAGIDRAASSTLQAPWPDLVLSAGRRNEPVAQWIRAQSGGHSALVHFGRPWAPLDAWDLIITTPQYFLPRQDNIVHNQLPLHDLAREQLRPEGEALRARLRDLPRPWIALLVGGDSGRFVLTADKGARLGRLADTLAQRSGGALLVADSPRTPRAASDALRAALDKAHFSYRWGDPGDNPYRGMLAQADAFVVTGESMSMLGEATAMGRPVFIFDPGDGDTPWWRLRHNYRYKPLSHRLAMAWGPARMRRDVGNIQSALVADGRARWLREDLLEGAALDLQHAAPSRAPVVADADLQRATHAVQALLREKLGQP</sequence>
<evidence type="ECO:0000313" key="2">
    <source>
        <dbReference type="Proteomes" id="UP000298050"/>
    </source>
</evidence>
<dbReference type="Proteomes" id="UP000298050">
    <property type="component" value="Unassembled WGS sequence"/>
</dbReference>
<gene>
    <name evidence="1" type="ORF">E4634_18280</name>
</gene>
<name>A0A4Z0LWE8_9GAMM</name>
<dbReference type="AlphaFoldDB" id="A0A4Z0LWE8"/>
<proteinExistence type="predicted"/>
<evidence type="ECO:0000313" key="1">
    <source>
        <dbReference type="EMBL" id="TGD71589.1"/>
    </source>
</evidence>
<dbReference type="EMBL" id="SRLE01000013">
    <property type="protein sequence ID" value="TGD71589.1"/>
    <property type="molecule type" value="Genomic_DNA"/>
</dbReference>
<dbReference type="OrthoDB" id="272235at2"/>
<accession>A0A4Z0LWE8</accession>
<dbReference type="PANTHER" id="PTHR33986:SF15">
    <property type="entry name" value="MITOCHONDRIAL FISSION PROTEIN ELM1"/>
    <property type="match status" value="1"/>
</dbReference>
<comment type="caution">
    <text evidence="1">The sequence shown here is derived from an EMBL/GenBank/DDBJ whole genome shotgun (WGS) entry which is preliminary data.</text>
</comment>
<keyword evidence="2" id="KW-1185">Reference proteome</keyword>
<dbReference type="PANTHER" id="PTHR33986">
    <property type="entry name" value="OS02G0535700 PROTEIN"/>
    <property type="match status" value="1"/>
</dbReference>
<protein>
    <submittedName>
        <fullName evidence="1">Nucleoside-diphosphate sugar epimerase</fullName>
    </submittedName>
</protein>